<feature type="compositionally biased region" description="Polar residues" evidence="2">
    <location>
        <begin position="113"/>
        <end position="122"/>
    </location>
</feature>
<dbReference type="GO" id="GO:0019899">
    <property type="term" value="F:enzyme binding"/>
    <property type="evidence" value="ECO:0007669"/>
    <property type="project" value="UniProtKB-ARBA"/>
</dbReference>
<dbReference type="EMBL" id="KN792729">
    <property type="protein sequence ID" value="KIH42777.1"/>
    <property type="molecule type" value="Genomic_DNA"/>
</dbReference>
<feature type="non-terminal residue" evidence="4">
    <location>
        <position position="205"/>
    </location>
</feature>
<evidence type="ECO:0000313" key="4">
    <source>
        <dbReference type="EMBL" id="KIH42777.1"/>
    </source>
</evidence>
<gene>
    <name evidence="4" type="ORF">ANCDUO_27234</name>
</gene>
<proteinExistence type="predicted"/>
<organism evidence="4 5">
    <name type="scientific">Ancylostoma duodenale</name>
    <dbReference type="NCBI Taxonomy" id="51022"/>
    <lineage>
        <taxon>Eukaryota</taxon>
        <taxon>Metazoa</taxon>
        <taxon>Ecdysozoa</taxon>
        <taxon>Nematoda</taxon>
        <taxon>Chromadorea</taxon>
        <taxon>Rhabditida</taxon>
        <taxon>Rhabditina</taxon>
        <taxon>Rhabditomorpha</taxon>
        <taxon>Strongyloidea</taxon>
        <taxon>Ancylostomatidae</taxon>
        <taxon>Ancylostomatinae</taxon>
        <taxon>Ancylostoma</taxon>
    </lineage>
</organism>
<evidence type="ECO:0000259" key="3">
    <source>
        <dbReference type="PROSITE" id="PS50158"/>
    </source>
</evidence>
<reference evidence="4 5" key="1">
    <citation type="submission" date="2013-12" db="EMBL/GenBank/DDBJ databases">
        <title>Draft genome of the parsitic nematode Ancylostoma duodenale.</title>
        <authorList>
            <person name="Mitreva M."/>
        </authorList>
    </citation>
    <scope>NUCLEOTIDE SEQUENCE [LARGE SCALE GENOMIC DNA]</scope>
    <source>
        <strain evidence="4 5">Zhejiang</strain>
    </source>
</reference>
<feature type="region of interest" description="Disordered" evidence="2">
    <location>
        <begin position="103"/>
        <end position="137"/>
    </location>
</feature>
<feature type="domain" description="CCHC-type" evidence="3">
    <location>
        <begin position="139"/>
        <end position="154"/>
    </location>
</feature>
<evidence type="ECO:0000256" key="1">
    <source>
        <dbReference type="PROSITE-ProRule" id="PRU00047"/>
    </source>
</evidence>
<keyword evidence="1" id="KW-0479">Metal-binding</keyword>
<keyword evidence="5" id="KW-1185">Reference proteome</keyword>
<dbReference type="SUPFAM" id="SSF57756">
    <property type="entry name" value="Retrovirus zinc finger-like domains"/>
    <property type="match status" value="1"/>
</dbReference>
<dbReference type="SMART" id="SM00343">
    <property type="entry name" value="ZnF_C2HC"/>
    <property type="match status" value="1"/>
</dbReference>
<dbReference type="Gene3D" id="4.10.60.10">
    <property type="entry name" value="Zinc finger, CCHC-type"/>
    <property type="match status" value="1"/>
</dbReference>
<dbReference type="InterPro" id="IPR001878">
    <property type="entry name" value="Znf_CCHC"/>
</dbReference>
<dbReference type="GO" id="GO:0008270">
    <property type="term" value="F:zinc ion binding"/>
    <property type="evidence" value="ECO:0007669"/>
    <property type="project" value="UniProtKB-KW"/>
</dbReference>
<keyword evidence="1" id="KW-0862">Zinc</keyword>
<evidence type="ECO:0000256" key="2">
    <source>
        <dbReference type="SAM" id="MobiDB-lite"/>
    </source>
</evidence>
<keyword evidence="1" id="KW-0863">Zinc-finger</keyword>
<dbReference type="Proteomes" id="UP000054047">
    <property type="component" value="Unassembled WGS sequence"/>
</dbReference>
<accession>A0A0C2BZH6</accession>
<feature type="compositionally biased region" description="Basic and acidic residues" evidence="2">
    <location>
        <begin position="162"/>
        <end position="172"/>
    </location>
</feature>
<protein>
    <submittedName>
        <fullName evidence="4">Zinc knuckle</fullName>
    </submittedName>
</protein>
<sequence length="205" mass="23506">MQAYMELKQLRRKGAVTEYCVKLEHLTRKAYPHLGEDELSITRAGELVSQLVEWPEYLQLYSVMEQSTPEAAYENVKSMAQCVERSRTAAQSMKRCQKQLHAFQKHDPKELPNQDSCGSPSATREKQDLIKPNPRLNGKCRKCHETGHFQRDCPLAKQSGRVNDERREDRKGRTPGPQIFTTTLDTWTCMTVKCAELAGEPTLHE</sequence>
<dbReference type="GO" id="GO:0003676">
    <property type="term" value="F:nucleic acid binding"/>
    <property type="evidence" value="ECO:0007669"/>
    <property type="project" value="InterPro"/>
</dbReference>
<dbReference type="OrthoDB" id="5871767at2759"/>
<dbReference type="PROSITE" id="PS50158">
    <property type="entry name" value="ZF_CCHC"/>
    <property type="match status" value="1"/>
</dbReference>
<dbReference type="InterPro" id="IPR036875">
    <property type="entry name" value="Znf_CCHC_sf"/>
</dbReference>
<dbReference type="GO" id="GO:0005737">
    <property type="term" value="C:cytoplasm"/>
    <property type="evidence" value="ECO:0007669"/>
    <property type="project" value="UniProtKB-ARBA"/>
</dbReference>
<feature type="region of interest" description="Disordered" evidence="2">
    <location>
        <begin position="154"/>
        <end position="179"/>
    </location>
</feature>
<evidence type="ECO:0000313" key="5">
    <source>
        <dbReference type="Proteomes" id="UP000054047"/>
    </source>
</evidence>
<dbReference type="AlphaFoldDB" id="A0A0C2BZH6"/>
<dbReference type="Pfam" id="PF00098">
    <property type="entry name" value="zf-CCHC"/>
    <property type="match status" value="1"/>
</dbReference>
<name>A0A0C2BZH6_9BILA</name>